<dbReference type="AlphaFoldDB" id="A0A292PV33"/>
<dbReference type="EMBL" id="LN891050">
    <property type="protein sequence ID" value="CUS10330.1"/>
    <property type="molecule type" value="Genomic_DNA"/>
</dbReference>
<feature type="compositionally biased region" description="Basic and acidic residues" evidence="1">
    <location>
        <begin position="51"/>
        <end position="68"/>
    </location>
</feature>
<keyword evidence="3" id="KW-1185">Reference proteome</keyword>
<dbReference type="Proteomes" id="UP001412239">
    <property type="component" value="Unassembled WGS sequence"/>
</dbReference>
<name>A0A292PV33_9PEZI</name>
<sequence>MSSPRYAEGQKVEYYPIGGKSRTSTSTGTITRVMTEPDAAGSTGVMIENDNTGKRSAVKEDNIERTIE</sequence>
<gene>
    <name evidence="2" type="ORF">GSTUAT00005587001</name>
</gene>
<evidence type="ECO:0000256" key="1">
    <source>
        <dbReference type="SAM" id="MobiDB-lite"/>
    </source>
</evidence>
<accession>A0A292PV33</accession>
<protein>
    <submittedName>
        <fullName evidence="2">Uncharacterized protein</fullName>
    </submittedName>
</protein>
<evidence type="ECO:0000313" key="3">
    <source>
        <dbReference type="Proteomes" id="UP001412239"/>
    </source>
</evidence>
<reference evidence="2" key="1">
    <citation type="submission" date="2015-10" db="EMBL/GenBank/DDBJ databases">
        <authorList>
            <person name="Regsiter A."/>
            <person name="william w."/>
        </authorList>
    </citation>
    <scope>NUCLEOTIDE SEQUENCE</scope>
    <source>
        <strain evidence="2">Montdore</strain>
    </source>
</reference>
<evidence type="ECO:0000313" key="2">
    <source>
        <dbReference type="EMBL" id="CUS10330.1"/>
    </source>
</evidence>
<organism evidence="2 3">
    <name type="scientific">Tuber aestivum</name>
    <name type="common">summer truffle</name>
    <dbReference type="NCBI Taxonomy" id="59557"/>
    <lineage>
        <taxon>Eukaryota</taxon>
        <taxon>Fungi</taxon>
        <taxon>Dikarya</taxon>
        <taxon>Ascomycota</taxon>
        <taxon>Pezizomycotina</taxon>
        <taxon>Pezizomycetes</taxon>
        <taxon>Pezizales</taxon>
        <taxon>Tuberaceae</taxon>
        <taxon>Tuber</taxon>
    </lineage>
</organism>
<feature type="compositionally biased region" description="Low complexity" evidence="1">
    <location>
        <begin position="17"/>
        <end position="32"/>
    </location>
</feature>
<proteinExistence type="predicted"/>
<feature type="region of interest" description="Disordered" evidence="1">
    <location>
        <begin position="1"/>
        <end position="68"/>
    </location>
</feature>